<dbReference type="InterPro" id="IPR004090">
    <property type="entry name" value="Chemotax_Me-accpt_rcpt"/>
</dbReference>
<dbReference type="Gene3D" id="1.10.287.950">
    <property type="entry name" value="Methyl-accepting chemotaxis protein"/>
    <property type="match status" value="1"/>
</dbReference>
<dbReference type="CDD" id="cd06225">
    <property type="entry name" value="HAMP"/>
    <property type="match status" value="1"/>
</dbReference>
<feature type="domain" description="HAMP" evidence="7">
    <location>
        <begin position="438"/>
        <end position="491"/>
    </location>
</feature>
<dbReference type="SUPFAM" id="SSF58104">
    <property type="entry name" value="Methyl-accepting chemotaxis protein (MCP) signaling domain"/>
    <property type="match status" value="1"/>
</dbReference>
<dbReference type="PANTHER" id="PTHR32089">
    <property type="entry name" value="METHYL-ACCEPTING CHEMOTAXIS PROTEIN MCPB"/>
    <property type="match status" value="1"/>
</dbReference>
<comment type="caution">
    <text evidence="8">The sequence shown here is derived from an EMBL/GenBank/DDBJ whole genome shotgun (WGS) entry which is preliminary data.</text>
</comment>
<dbReference type="GO" id="GO:0007165">
    <property type="term" value="P:signal transduction"/>
    <property type="evidence" value="ECO:0007669"/>
    <property type="project" value="UniProtKB-KW"/>
</dbReference>
<keyword evidence="5" id="KW-1133">Transmembrane helix</keyword>
<keyword evidence="9" id="KW-1185">Reference proteome</keyword>
<dbReference type="AlphaFoldDB" id="A0A8G2F1T8"/>
<keyword evidence="5" id="KW-0472">Membrane</keyword>
<dbReference type="OrthoDB" id="3289104at2"/>
<evidence type="ECO:0000256" key="4">
    <source>
        <dbReference type="SAM" id="Coils"/>
    </source>
</evidence>
<dbReference type="PANTHER" id="PTHR32089:SF112">
    <property type="entry name" value="LYSOZYME-LIKE PROTEIN-RELATED"/>
    <property type="match status" value="1"/>
</dbReference>
<sequence length="788" mass="82273">MRIGFRIGAGFAGVVALTLVLGATGWLALERYSDQVSQADRVADIQRLIRSAQISASAYRLSGEQAARDATLAHLEQAAALAEAVGEQDTAGTILEYRRQFDTLVAARASADQLIAEIQSNNVEFERVATNIRRDQDNRRTALSTQRDAALAEQNEKLQIEELTRTLIMATLSARRDEAVYLRTRSAEDAAAAREGTKDMFLTAIKLKKLTAGTDDEKPVALLAAAVGGYRKALEAMFAAVEAGQDETEVVAELESVSKKINAFATALARKETAAYAKARAAAQAATAEAQAASDIATQAADLLTAVKKIDANTKEVVAANGQGAAAMAQVFAFGALENTIRALAGSLPEGSSIDQFSDMVVTAKKKFDTLVTALQTRTAAAEEMTAAAAAVAEQVEASVAASIVTRTDDKLLSTLLILAGTAAAAVLAVILALFLGRGITSPLRAITQAMERLADNDLDVEIPGVNRKDEIADIARCVQVFKDNAQRVRRLEQEQEEADARAEAEKRRSLEALAASFEQSVGTLVAGLTAQVADVRARAEAMATSSNASLSRADAVAASSEQSTANVQAVSEAADELAAASSEIGSQVARAAEMARGASTQAGIGNERIAALAETATRIGAVIALIQEIAEQTNLLALNATIEAARAGDAGKGFAVVASEVKNLATQTAKATDDIRQQIEQMQGASGEAVKAIDTVARAVAGLDDMNAAVAAAVEEQAATTSTIAGNSQEAAAQTSKVSSEIAEVSEASRETGQSAGEVLSTCNVLEAEMQTLEREVSGFLQRIRSS</sequence>
<keyword evidence="4" id="KW-0175">Coiled coil</keyword>
<name>A0A8G2F1T8_9PROT</name>
<comment type="similarity">
    <text evidence="2">Belongs to the methyl-accepting chemotaxis (MCP) protein family.</text>
</comment>
<protein>
    <submittedName>
        <fullName evidence="8">HAMP domain-containing protein</fullName>
    </submittedName>
</protein>
<dbReference type="GO" id="GO:0016020">
    <property type="term" value="C:membrane"/>
    <property type="evidence" value="ECO:0007669"/>
    <property type="project" value="InterPro"/>
</dbReference>
<dbReference type="RefSeq" id="WP_051244339.1">
    <property type="nucleotide sequence ID" value="NZ_FNBW01000002.1"/>
</dbReference>
<dbReference type="InterPro" id="IPR003660">
    <property type="entry name" value="HAMP_dom"/>
</dbReference>
<feature type="coiled-coil region" evidence="4">
    <location>
        <begin position="482"/>
        <end position="509"/>
    </location>
</feature>
<dbReference type="Gene3D" id="6.10.340.10">
    <property type="match status" value="1"/>
</dbReference>
<dbReference type="PRINTS" id="PR00260">
    <property type="entry name" value="CHEMTRNSDUCR"/>
</dbReference>
<feature type="transmembrane region" description="Helical" evidence="5">
    <location>
        <begin position="412"/>
        <end position="436"/>
    </location>
</feature>
<evidence type="ECO:0000256" key="5">
    <source>
        <dbReference type="SAM" id="Phobius"/>
    </source>
</evidence>
<evidence type="ECO:0000259" key="7">
    <source>
        <dbReference type="PROSITE" id="PS50885"/>
    </source>
</evidence>
<evidence type="ECO:0000256" key="2">
    <source>
        <dbReference type="ARBA" id="ARBA00029447"/>
    </source>
</evidence>
<dbReference type="PROSITE" id="PS50885">
    <property type="entry name" value="HAMP"/>
    <property type="match status" value="1"/>
</dbReference>
<dbReference type="GO" id="GO:0006935">
    <property type="term" value="P:chemotaxis"/>
    <property type="evidence" value="ECO:0007669"/>
    <property type="project" value="InterPro"/>
</dbReference>
<dbReference type="PROSITE" id="PS50111">
    <property type="entry name" value="CHEMOTAXIS_TRANSDUC_2"/>
    <property type="match status" value="1"/>
</dbReference>
<dbReference type="Pfam" id="PF00015">
    <property type="entry name" value="MCPsignal"/>
    <property type="match status" value="1"/>
</dbReference>
<feature type="domain" description="Methyl-accepting transducer" evidence="6">
    <location>
        <begin position="518"/>
        <end position="768"/>
    </location>
</feature>
<dbReference type="GO" id="GO:0004888">
    <property type="term" value="F:transmembrane signaling receptor activity"/>
    <property type="evidence" value="ECO:0007669"/>
    <property type="project" value="InterPro"/>
</dbReference>
<dbReference type="SMART" id="SM00304">
    <property type="entry name" value="HAMP"/>
    <property type="match status" value="1"/>
</dbReference>
<evidence type="ECO:0000313" key="8">
    <source>
        <dbReference type="EMBL" id="SDF27341.1"/>
    </source>
</evidence>
<evidence type="ECO:0000313" key="9">
    <source>
        <dbReference type="Proteomes" id="UP000198615"/>
    </source>
</evidence>
<keyword evidence="5" id="KW-0812">Transmembrane</keyword>
<dbReference type="InterPro" id="IPR004089">
    <property type="entry name" value="MCPsignal_dom"/>
</dbReference>
<dbReference type="SMART" id="SM00283">
    <property type="entry name" value="MA"/>
    <property type="match status" value="1"/>
</dbReference>
<dbReference type="InterPro" id="IPR032255">
    <property type="entry name" value="HBM"/>
</dbReference>
<dbReference type="SMART" id="SM01358">
    <property type="entry name" value="HBM"/>
    <property type="match status" value="1"/>
</dbReference>
<evidence type="ECO:0000256" key="3">
    <source>
        <dbReference type="PROSITE-ProRule" id="PRU00284"/>
    </source>
</evidence>
<dbReference type="Pfam" id="PF00672">
    <property type="entry name" value="HAMP"/>
    <property type="match status" value="1"/>
</dbReference>
<reference evidence="8 9" key="1">
    <citation type="submission" date="2016-10" db="EMBL/GenBank/DDBJ databases">
        <authorList>
            <person name="Varghese N."/>
            <person name="Submissions S."/>
        </authorList>
    </citation>
    <scope>NUCLEOTIDE SEQUENCE [LARGE SCALE GENOMIC DNA]</scope>
    <source>
        <strain evidence="8 9">DSM 18839</strain>
    </source>
</reference>
<organism evidence="8 9">
    <name type="scientific">Thalassobaculum litoreum DSM 18839</name>
    <dbReference type="NCBI Taxonomy" id="1123362"/>
    <lineage>
        <taxon>Bacteria</taxon>
        <taxon>Pseudomonadati</taxon>
        <taxon>Pseudomonadota</taxon>
        <taxon>Alphaproteobacteria</taxon>
        <taxon>Rhodospirillales</taxon>
        <taxon>Thalassobaculaceae</taxon>
        <taxon>Thalassobaculum</taxon>
    </lineage>
</organism>
<feature type="coiled-coil region" evidence="4">
    <location>
        <begin position="757"/>
        <end position="784"/>
    </location>
</feature>
<dbReference type="Proteomes" id="UP000198615">
    <property type="component" value="Unassembled WGS sequence"/>
</dbReference>
<proteinExistence type="inferred from homology"/>
<gene>
    <name evidence="8" type="ORF">SAMN05660686_00848</name>
</gene>
<evidence type="ECO:0000256" key="1">
    <source>
        <dbReference type="ARBA" id="ARBA00023224"/>
    </source>
</evidence>
<keyword evidence="1 3" id="KW-0807">Transducer</keyword>
<accession>A0A8G2F1T8</accession>
<dbReference type="EMBL" id="FNBW01000002">
    <property type="protein sequence ID" value="SDF27341.1"/>
    <property type="molecule type" value="Genomic_DNA"/>
</dbReference>
<evidence type="ECO:0000259" key="6">
    <source>
        <dbReference type="PROSITE" id="PS50111"/>
    </source>
</evidence>